<keyword evidence="1" id="KW-1133">Transmembrane helix</keyword>
<gene>
    <name evidence="3" type="ORF">ACFSBL_13290</name>
</gene>
<evidence type="ECO:0000313" key="3">
    <source>
        <dbReference type="EMBL" id="MFD1646659.1"/>
    </source>
</evidence>
<accession>A0ABD6DJZ1</accession>
<feature type="domain" description="Envelope protein N-terminal" evidence="2">
    <location>
        <begin position="67"/>
        <end position="341"/>
    </location>
</feature>
<evidence type="ECO:0000313" key="4">
    <source>
        <dbReference type="Proteomes" id="UP001597034"/>
    </source>
</evidence>
<protein>
    <recommendedName>
        <fullName evidence="2">Envelope protein N-terminal domain-containing protein</fullName>
    </recommendedName>
</protein>
<reference evidence="3 4" key="1">
    <citation type="journal article" date="2019" name="Int. J. Syst. Evol. Microbiol.">
        <title>The Global Catalogue of Microorganisms (GCM) 10K type strain sequencing project: providing services to taxonomists for standard genome sequencing and annotation.</title>
        <authorList>
            <consortium name="The Broad Institute Genomics Platform"/>
            <consortium name="The Broad Institute Genome Sequencing Center for Infectious Disease"/>
            <person name="Wu L."/>
            <person name="Ma J."/>
        </authorList>
    </citation>
    <scope>NUCLEOTIDE SEQUENCE [LARGE SCALE GENOMIC DNA]</scope>
    <source>
        <strain evidence="3 4">CGMCC 1.10390</strain>
    </source>
</reference>
<evidence type="ECO:0000259" key="2">
    <source>
        <dbReference type="Pfam" id="PF26255"/>
    </source>
</evidence>
<keyword evidence="1" id="KW-0812">Transmembrane</keyword>
<proteinExistence type="predicted"/>
<keyword evidence="1" id="KW-0472">Membrane</keyword>
<dbReference type="InterPro" id="IPR058677">
    <property type="entry name" value="ORF4_N"/>
</dbReference>
<feature type="transmembrane region" description="Helical" evidence="1">
    <location>
        <begin position="604"/>
        <end position="624"/>
    </location>
</feature>
<dbReference type="AlphaFoldDB" id="A0ABD6DJZ1"/>
<evidence type="ECO:0000256" key="1">
    <source>
        <dbReference type="SAM" id="Phobius"/>
    </source>
</evidence>
<comment type="caution">
    <text evidence="3">The sequence shown here is derived from an EMBL/GenBank/DDBJ whole genome shotgun (WGS) entry which is preliminary data.</text>
</comment>
<organism evidence="3 4">
    <name type="scientific">Haloarchaeobius litoreus</name>
    <dbReference type="NCBI Taxonomy" id="755306"/>
    <lineage>
        <taxon>Archaea</taxon>
        <taxon>Methanobacteriati</taxon>
        <taxon>Methanobacteriota</taxon>
        <taxon>Stenosarchaea group</taxon>
        <taxon>Halobacteria</taxon>
        <taxon>Halobacteriales</taxon>
        <taxon>Halorubellaceae</taxon>
        <taxon>Haloarchaeobius</taxon>
    </lineage>
</organism>
<dbReference type="RefSeq" id="WP_256401259.1">
    <property type="nucleotide sequence ID" value="NZ_JANHJR010000003.1"/>
</dbReference>
<dbReference type="EMBL" id="JBHUDO010000003">
    <property type="protein sequence ID" value="MFD1646659.1"/>
    <property type="molecule type" value="Genomic_DNA"/>
</dbReference>
<sequence>MNNYSQTIKKTGTLLLVAAIMLQASVAPVAADPGDAATGAECSLRGSAGFWGGFLGIDVKQCQTPAETVAQTHADTYTQGLSAFDKQKLSTTNYQNQLNHSRNTCLCKVKADVIEALQNGTSKTAAKDKVNETIDSHYAAIQHNVIQSHASQTSELYYVMATIQNGELYQTMWTDNDGGSDYGLNYQIDSSETFGTVNRTVNLVDGNTTEINAVYVHDNGASTTFNPFNSSLSSADRDESLWMFEPGKTYANYDNNAENADYLYHEQSWANVWDAIQDEHDYVTNNSMQYVEDVYANYNASDFSDTDAQELHSACSLNTLGTDTDSTGSLSWARAAAATAGYDTNVNNSFVVTYTPASGETFVGDTSVTASTPDLNMTSVSIGANAIVTGTESFSVDLDGTNISSPQLVLHSTADDSVITSVPLTDGNADGTYNGALTAGNYSTLTNGDTVTASVEATASGTATRIDIGTWTYAPNGGASVELDGALYTDWAPAVTNSSFTVNQTYDTANAGGESVIFLDSDGVNKGYHTLDGTFTINSMYNPTTGESVNSTTLEDYNTQTTDASLTLEEVEKILDYRQQYRDNWNPTVTIGGGDGLFSGLGDALGVGGIIIVVVIGGAIYLYLQQNGGGGGGSGDTYVVTSGKGRGGNK</sequence>
<name>A0ABD6DJZ1_9EURY</name>
<keyword evidence="4" id="KW-1185">Reference proteome</keyword>
<dbReference type="Proteomes" id="UP001597034">
    <property type="component" value="Unassembled WGS sequence"/>
</dbReference>
<dbReference type="Pfam" id="PF26255">
    <property type="entry name" value="Viral_env_HRPV"/>
    <property type="match status" value="1"/>
</dbReference>